<gene>
    <name evidence="2" type="ORF">WISP_21558</name>
</gene>
<comment type="caution">
    <text evidence="2">The sequence shown here is derived from an EMBL/GenBank/DDBJ whole genome shotgun (WGS) entry which is preliminary data.</text>
</comment>
<organism evidence="2 3">
    <name type="scientific">Willisornis vidua</name>
    <name type="common">Xingu scale-backed antbird</name>
    <dbReference type="NCBI Taxonomy" id="1566151"/>
    <lineage>
        <taxon>Eukaryota</taxon>
        <taxon>Metazoa</taxon>
        <taxon>Chordata</taxon>
        <taxon>Craniata</taxon>
        <taxon>Vertebrata</taxon>
        <taxon>Euteleostomi</taxon>
        <taxon>Archelosauria</taxon>
        <taxon>Archosauria</taxon>
        <taxon>Dinosauria</taxon>
        <taxon>Saurischia</taxon>
        <taxon>Theropoda</taxon>
        <taxon>Coelurosauria</taxon>
        <taxon>Aves</taxon>
        <taxon>Neognathae</taxon>
        <taxon>Neoaves</taxon>
        <taxon>Telluraves</taxon>
        <taxon>Australaves</taxon>
        <taxon>Passeriformes</taxon>
        <taxon>Thamnophilidae</taxon>
        <taxon>Willisornis</taxon>
    </lineage>
</organism>
<evidence type="ECO:0000256" key="1">
    <source>
        <dbReference type="SAM" id="MobiDB-lite"/>
    </source>
</evidence>
<feature type="compositionally biased region" description="Basic and acidic residues" evidence="1">
    <location>
        <begin position="1"/>
        <end position="10"/>
    </location>
</feature>
<proteinExistence type="predicted"/>
<name>A0ABQ9DP72_9PASS</name>
<dbReference type="Proteomes" id="UP001145742">
    <property type="component" value="Unassembled WGS sequence"/>
</dbReference>
<dbReference type="PANTHER" id="PTHR33332">
    <property type="entry name" value="REVERSE TRANSCRIPTASE DOMAIN-CONTAINING PROTEIN"/>
    <property type="match status" value="1"/>
</dbReference>
<evidence type="ECO:0000313" key="2">
    <source>
        <dbReference type="EMBL" id="KAJ7425957.1"/>
    </source>
</evidence>
<sequence>MTSTSRREAPSPKQHMQTTNQCQGEQGCAAAVLHCESNKAVPVCSSCNSHRGDEEHIEGHVGSAQGVELAEVLPEPLSIIHQQCWLPGEVPVDWKLANKMPICKKGWKKDLRSYRPVSLTLGDGEGLKQIMSASTWHIRDNKADRPSQKGRPSLTNLISSCGRVTCSVIKGKAVDVFSLILSKAFDAVCASIPLENCLLVG</sequence>
<keyword evidence="3" id="KW-1185">Reference proteome</keyword>
<reference evidence="2" key="1">
    <citation type="submission" date="2019-10" db="EMBL/GenBank/DDBJ databases">
        <authorList>
            <person name="Soares A.E.R."/>
            <person name="Aleixo A."/>
            <person name="Schneider P."/>
            <person name="Miyaki C.Y."/>
            <person name="Schneider M.P."/>
            <person name="Mello C."/>
            <person name="Vasconcelos A.T.R."/>
        </authorList>
    </citation>
    <scope>NUCLEOTIDE SEQUENCE</scope>
    <source>
        <tissue evidence="2">Muscle</tissue>
    </source>
</reference>
<feature type="region of interest" description="Disordered" evidence="1">
    <location>
        <begin position="1"/>
        <end position="21"/>
    </location>
</feature>
<accession>A0ABQ9DP72</accession>
<dbReference type="EMBL" id="WHWB01032380">
    <property type="protein sequence ID" value="KAJ7425957.1"/>
    <property type="molecule type" value="Genomic_DNA"/>
</dbReference>
<evidence type="ECO:0000313" key="3">
    <source>
        <dbReference type="Proteomes" id="UP001145742"/>
    </source>
</evidence>
<protein>
    <submittedName>
        <fullName evidence="2">RNA-directed DNA polymerase from mobile element jockey-like protein</fullName>
    </submittedName>
</protein>